<dbReference type="PIRSF" id="PIRSF022950">
    <property type="entry name" value="PPase_methylesterase_euk"/>
    <property type="match status" value="1"/>
</dbReference>
<keyword evidence="11" id="KW-1185">Reference proteome</keyword>
<evidence type="ECO:0000313" key="10">
    <source>
        <dbReference type="EMBL" id="KAA8909122.1"/>
    </source>
</evidence>
<evidence type="ECO:0000256" key="3">
    <source>
        <dbReference type="ARBA" id="ARBA00022487"/>
    </source>
</evidence>
<dbReference type="InterPro" id="IPR016812">
    <property type="entry name" value="PPase_methylesterase_euk"/>
</dbReference>
<evidence type="ECO:0000256" key="6">
    <source>
        <dbReference type="PIRNR" id="PIRNR022950"/>
    </source>
</evidence>
<organism evidence="10 11">
    <name type="scientific">Trichomonascus ciferrii</name>
    <dbReference type="NCBI Taxonomy" id="44093"/>
    <lineage>
        <taxon>Eukaryota</taxon>
        <taxon>Fungi</taxon>
        <taxon>Dikarya</taxon>
        <taxon>Ascomycota</taxon>
        <taxon>Saccharomycotina</taxon>
        <taxon>Dipodascomycetes</taxon>
        <taxon>Dipodascales</taxon>
        <taxon>Trichomonascaceae</taxon>
        <taxon>Trichomonascus</taxon>
        <taxon>Trichomonascus ciferrii complex</taxon>
    </lineage>
</organism>
<evidence type="ECO:0000256" key="1">
    <source>
        <dbReference type="ARBA" id="ARBA00008645"/>
    </source>
</evidence>
<dbReference type="Proteomes" id="UP000761534">
    <property type="component" value="Unassembled WGS sequence"/>
</dbReference>
<comment type="caution">
    <text evidence="10">The sequence shown here is derived from an EMBL/GenBank/DDBJ whole genome shotgun (WGS) entry which is preliminary data.</text>
</comment>
<dbReference type="PANTHER" id="PTHR14189:SF0">
    <property type="entry name" value="PROTEIN PHOSPHATASE METHYLESTERASE 1"/>
    <property type="match status" value="1"/>
</dbReference>
<accession>A0A642V034</accession>
<evidence type="ECO:0000256" key="4">
    <source>
        <dbReference type="ARBA" id="ARBA00022801"/>
    </source>
</evidence>
<dbReference type="VEuPathDB" id="FungiDB:TRICI_004626"/>
<evidence type="ECO:0000313" key="11">
    <source>
        <dbReference type="Proteomes" id="UP000761534"/>
    </source>
</evidence>
<protein>
    <recommendedName>
        <fullName evidence="2 6">Protein phosphatase methylesterase 1</fullName>
        <shortName evidence="6">PME-1</shortName>
        <ecNumber evidence="6">3.1.1.-</ecNumber>
    </recommendedName>
</protein>
<feature type="active site" evidence="7">
    <location>
        <position position="202"/>
    </location>
</feature>
<evidence type="ECO:0000256" key="2">
    <source>
        <dbReference type="ARBA" id="ARBA00020672"/>
    </source>
</evidence>
<dbReference type="AlphaFoldDB" id="A0A642V034"/>
<dbReference type="Pfam" id="PF12697">
    <property type="entry name" value="Abhydrolase_6"/>
    <property type="match status" value="1"/>
</dbReference>
<evidence type="ECO:0000256" key="5">
    <source>
        <dbReference type="ARBA" id="ARBA00049203"/>
    </source>
</evidence>
<comment type="catalytic activity">
    <reaction evidence="5">
        <text>[phosphatase 2A protein]-C-terminal L-leucine methyl ester + H2O = [phosphatase 2A protein]-C-terminal L-leucine + methanol + H(+)</text>
        <dbReference type="Rhea" id="RHEA:48548"/>
        <dbReference type="Rhea" id="RHEA-COMP:12134"/>
        <dbReference type="Rhea" id="RHEA-COMP:12135"/>
        <dbReference type="ChEBI" id="CHEBI:15377"/>
        <dbReference type="ChEBI" id="CHEBI:15378"/>
        <dbReference type="ChEBI" id="CHEBI:17790"/>
        <dbReference type="ChEBI" id="CHEBI:90516"/>
        <dbReference type="ChEBI" id="CHEBI:90517"/>
        <dbReference type="EC" id="3.1.1.89"/>
    </reaction>
</comment>
<comment type="function">
    <text evidence="6">Demethylates proteins that have been reversibly carboxymethylated.</text>
</comment>
<dbReference type="Gene3D" id="3.40.50.1820">
    <property type="entry name" value="alpha/beta hydrolase"/>
    <property type="match status" value="1"/>
</dbReference>
<dbReference type="OrthoDB" id="194865at2759"/>
<dbReference type="SUPFAM" id="SSF53474">
    <property type="entry name" value="alpha/beta-Hydrolases"/>
    <property type="match status" value="1"/>
</dbReference>
<dbReference type="GO" id="GO:0051723">
    <property type="term" value="F:protein methylesterase activity"/>
    <property type="evidence" value="ECO:0007669"/>
    <property type="project" value="UniProtKB-EC"/>
</dbReference>
<evidence type="ECO:0000259" key="9">
    <source>
        <dbReference type="Pfam" id="PF12697"/>
    </source>
</evidence>
<evidence type="ECO:0000256" key="8">
    <source>
        <dbReference type="SAM" id="MobiDB-lite"/>
    </source>
</evidence>
<feature type="active site" evidence="7">
    <location>
        <position position="177"/>
    </location>
</feature>
<sequence>MSEIQKSLFRKKKVEEGEDEVGEDTVPPLGFTKPRRGPETEIKNWDEYFDENFILETDNGRFNVYFTPPKDTKSPVFVFQHGAGSSGLTFAVVSKKIRNKMQEDAEKAEKGTDKDGGQVGGILSFDMRGHGLTEAPGTDYLLETLTEDFFAVIEGVWKRNGWTDEANSPPVIMVGHSLGGSIVANAASKRRVKKLVGVVVMDVVEGPTLESLHHMNKVLASRPQWFDSVERAIDWHIQTNTVRNRESACVSVPGVLKKDEANSGYNWSIDLTKTEPYWQGWFQGLSGRFLTAPAARLLILAGTDRLDRELIAGQMQGKYQLIVFQEAGHFLHEDEPYKAALSLVEFWIRNGRPPKIVPAFGKFRNT</sequence>
<proteinExistence type="inferred from homology"/>
<gene>
    <name evidence="10" type="ORF">TRICI_004626</name>
</gene>
<feature type="active site" evidence="7">
    <location>
        <position position="329"/>
    </location>
</feature>
<comment type="similarity">
    <text evidence="1 6">Belongs to the AB hydrolase superfamily.</text>
</comment>
<dbReference type="InterPro" id="IPR029058">
    <property type="entry name" value="AB_hydrolase_fold"/>
</dbReference>
<dbReference type="EMBL" id="SWFS01000349">
    <property type="protein sequence ID" value="KAA8909122.1"/>
    <property type="molecule type" value="Genomic_DNA"/>
</dbReference>
<name>A0A642V034_9ASCO</name>
<dbReference type="EC" id="3.1.1.-" evidence="6"/>
<reference evidence="10" key="1">
    <citation type="journal article" date="2019" name="G3 (Bethesda)">
        <title>Genome Assemblies of Two Rare Opportunistic Yeast Pathogens: Diutina rugosa (syn. Candida rugosa) and Trichomonascus ciferrii (syn. Candida ciferrii).</title>
        <authorList>
            <person name="Mixao V."/>
            <person name="Saus E."/>
            <person name="Hansen A.P."/>
            <person name="Lass-Florl C."/>
            <person name="Gabaldon T."/>
        </authorList>
    </citation>
    <scope>NUCLEOTIDE SEQUENCE</scope>
    <source>
        <strain evidence="10">CBS 4856</strain>
    </source>
</reference>
<dbReference type="PANTHER" id="PTHR14189">
    <property type="entry name" value="PROTEIN PHOSPHATASE METHYLESTERASE-1 RELATED"/>
    <property type="match status" value="1"/>
</dbReference>
<feature type="region of interest" description="Disordered" evidence="8">
    <location>
        <begin position="1"/>
        <end position="38"/>
    </location>
</feature>
<dbReference type="InterPro" id="IPR000073">
    <property type="entry name" value="AB_hydrolase_1"/>
</dbReference>
<keyword evidence="3 6" id="KW-0719">Serine esterase</keyword>
<keyword evidence="4 6" id="KW-0378">Hydrolase</keyword>
<feature type="domain" description="AB hydrolase-1" evidence="9">
    <location>
        <begin position="78"/>
        <end position="338"/>
    </location>
</feature>
<evidence type="ECO:0000256" key="7">
    <source>
        <dbReference type="PIRSR" id="PIRSR022950-1"/>
    </source>
</evidence>